<evidence type="ECO:0000313" key="2">
    <source>
        <dbReference type="Proteomes" id="UP000228568"/>
    </source>
</evidence>
<dbReference type="Proteomes" id="UP000228568">
    <property type="component" value="Unassembled WGS sequence"/>
</dbReference>
<dbReference type="AlphaFoldDB" id="A0A2M7V7L6"/>
<protein>
    <recommendedName>
        <fullName evidence="3">HD/PDEase domain-containing protein</fullName>
    </recommendedName>
</protein>
<dbReference type="InterPro" id="IPR052194">
    <property type="entry name" value="MESH1"/>
</dbReference>
<proteinExistence type="predicted"/>
<dbReference type="Gene3D" id="1.10.3210.10">
    <property type="entry name" value="Hypothetical protein af1432"/>
    <property type="match status" value="1"/>
</dbReference>
<comment type="caution">
    <text evidence="1">The sequence shown here is derived from an EMBL/GenBank/DDBJ whole genome shotgun (WGS) entry which is preliminary data.</text>
</comment>
<dbReference type="Pfam" id="PF13328">
    <property type="entry name" value="HD_4"/>
    <property type="match status" value="1"/>
</dbReference>
<name>A0A2M7V7L6_9BACT</name>
<dbReference type="PANTHER" id="PTHR46246">
    <property type="entry name" value="GUANOSINE-3',5'-BIS(DIPHOSPHATE) 3'-PYROPHOSPHOHYDROLASE MESH1"/>
    <property type="match status" value="1"/>
</dbReference>
<evidence type="ECO:0008006" key="3">
    <source>
        <dbReference type="Google" id="ProtNLM"/>
    </source>
</evidence>
<evidence type="ECO:0000313" key="1">
    <source>
        <dbReference type="EMBL" id="PIZ94719.1"/>
    </source>
</evidence>
<dbReference type="GO" id="GO:0008893">
    <property type="term" value="F:guanosine-3',5'-bis(diphosphate) 3'-diphosphatase activity"/>
    <property type="evidence" value="ECO:0007669"/>
    <property type="project" value="TreeGrafter"/>
</dbReference>
<sequence length="176" mass="20568">MLELFINFNKCMLYDFTKKFGEAISFLESSDISSPNKPVIPHALRVGKYLFEKGMDNQIVNAGLLHDMLEWSSVVESEVEEKFGKRVLELIKANTKDRNIEDKNKRMIDKIERCKQVGDDALAIKIADTLDSFYYYSEIKSEEEIDRCRRWTKLLIDNLSVNSQKVFLQELNEMIK</sequence>
<dbReference type="EMBL" id="PFPK01000034">
    <property type="protein sequence ID" value="PIZ94719.1"/>
    <property type="molecule type" value="Genomic_DNA"/>
</dbReference>
<gene>
    <name evidence="1" type="ORF">COX81_02835</name>
</gene>
<organism evidence="1 2">
    <name type="scientific">Candidatus Magasanikbacteria bacterium CG_4_10_14_0_2_um_filter_37_12</name>
    <dbReference type="NCBI Taxonomy" id="1974637"/>
    <lineage>
        <taxon>Bacteria</taxon>
        <taxon>Candidatus Magasanikiibacteriota</taxon>
    </lineage>
</organism>
<accession>A0A2M7V7L6</accession>
<dbReference type="SUPFAM" id="SSF109604">
    <property type="entry name" value="HD-domain/PDEase-like"/>
    <property type="match status" value="1"/>
</dbReference>
<dbReference type="PANTHER" id="PTHR46246:SF1">
    <property type="entry name" value="GUANOSINE-3',5'-BIS(DIPHOSPHATE) 3'-PYROPHOSPHOHYDROLASE MESH1"/>
    <property type="match status" value="1"/>
</dbReference>
<reference evidence="2" key="1">
    <citation type="submission" date="2017-09" db="EMBL/GenBank/DDBJ databases">
        <title>Depth-based differentiation of microbial function through sediment-hosted aquifers and enrichment of novel symbionts in the deep terrestrial subsurface.</title>
        <authorList>
            <person name="Probst A.J."/>
            <person name="Ladd B."/>
            <person name="Jarett J.K."/>
            <person name="Geller-Mcgrath D.E."/>
            <person name="Sieber C.M.K."/>
            <person name="Emerson J.B."/>
            <person name="Anantharaman K."/>
            <person name="Thomas B.C."/>
            <person name="Malmstrom R."/>
            <person name="Stieglmeier M."/>
            <person name="Klingl A."/>
            <person name="Woyke T."/>
            <person name="Ryan C.M."/>
            <person name="Banfield J.F."/>
        </authorList>
    </citation>
    <scope>NUCLEOTIDE SEQUENCE [LARGE SCALE GENOMIC DNA]</scope>
</reference>